<dbReference type="InterPro" id="IPR013498">
    <property type="entry name" value="Topo_IA_Znf"/>
</dbReference>
<evidence type="ECO:0000256" key="6">
    <source>
        <dbReference type="ARBA" id="ARBA00023235"/>
    </source>
</evidence>
<keyword evidence="4 10" id="KW-0347">Helicase</keyword>
<dbReference type="GO" id="GO:0005524">
    <property type="term" value="F:ATP binding"/>
    <property type="evidence" value="ECO:0007669"/>
    <property type="project" value="UniProtKB-UniRule"/>
</dbReference>
<protein>
    <recommendedName>
        <fullName evidence="8">DNA 3'-5' helicase</fullName>
        <ecNumber evidence="8">5.6.2.4</ecNumber>
    </recommendedName>
</protein>
<feature type="compositionally biased region" description="Low complexity" evidence="11">
    <location>
        <begin position="23"/>
        <end position="39"/>
    </location>
</feature>
<keyword evidence="2 10" id="KW-0547">Nucleotide-binding</keyword>
<feature type="binding site" evidence="10">
    <location>
        <begin position="183"/>
        <end position="190"/>
    </location>
    <ligand>
        <name>ATP</name>
        <dbReference type="ChEBI" id="CHEBI:30616"/>
    </ligand>
</feature>
<evidence type="ECO:0000256" key="4">
    <source>
        <dbReference type="ARBA" id="ARBA00022806"/>
    </source>
</evidence>
<evidence type="ECO:0000256" key="10">
    <source>
        <dbReference type="PROSITE-ProRule" id="PRU00560"/>
    </source>
</evidence>
<evidence type="ECO:0000256" key="5">
    <source>
        <dbReference type="ARBA" id="ARBA00022840"/>
    </source>
</evidence>
<sequence>MGFMQRLRQALLGEAAEREAPERPSASTGRTGTAAQTARNPQTQQQRSARPAQSMKPAQPAKSTKTAQPDRTAQSASPTQSRQSTQVRSTPARQGAQSQRPARRNTPQTQQHGNEALPSLDLVGRRYGAERRDDSSRLAPQPLLDADTIAKARSVIGTIEKNELSDEQISAIAGAAHNTLVLAGAGTGKTTTIVGYIAWLLKTGKAKPNEILVLSFTRKSADEMSGRIQAQTGEAIRACTFHSLGLEICRNSTIANRPIIDENTANKAIGSAFGQLLATSIPYRLLAFKLMPRHLLEKYGAAAHTEAFRMPEKDYEFNQYAQHLVDTAKTIIQQMRSNNIDVNGMRALNRRYGGTHAGRNAEMLDLIEPLYRAYMDCFHANNGIDFPGMIIDAIDCVKTGKYRHEYRYVLIDEYQDMSRPRYELIRAMREQRDFSLFCVGDDWQSIYRFAGSDIGLILDFDKLWSAWGKTRMFQITTTRRFRASLIEASGAFVMSDPSLYVKHLHSTNEKKDYSLKALGGKTPEERFTVIVEQLRKLPKKASVLLLGRYHSDLNLITKYDREGLFRCERDHITFLEKPEMTIEFMTAHKSKGLQRDFVFLLCCSGGLKGFPSAIPEEPLLGLLLPEVERYPYAEERRLFYVAMTRCKKKVFFVVDQARPSKFMYELHDHICPNIFRGVTLPPQCPMCGSALAERHPRNNPDRAFYGCTGYPACNYIRNIR</sequence>
<dbReference type="EC" id="5.6.2.4" evidence="8"/>
<dbReference type="Pfam" id="PF00580">
    <property type="entry name" value="UvrD-helicase"/>
    <property type="match status" value="1"/>
</dbReference>
<gene>
    <name evidence="13" type="ORF">G1C98_0734</name>
</gene>
<dbReference type="PROSITE" id="PS51198">
    <property type="entry name" value="UVRD_HELICASE_ATP_BIND"/>
    <property type="match status" value="1"/>
</dbReference>
<dbReference type="Pfam" id="PF13361">
    <property type="entry name" value="UvrD_C"/>
    <property type="match status" value="1"/>
</dbReference>
<dbReference type="GO" id="GO:0016787">
    <property type="term" value="F:hydrolase activity"/>
    <property type="evidence" value="ECO:0007669"/>
    <property type="project" value="UniProtKB-UniRule"/>
</dbReference>
<comment type="catalytic activity">
    <reaction evidence="9">
        <text>ATP + H2O = ADP + phosphate + H(+)</text>
        <dbReference type="Rhea" id="RHEA:13065"/>
        <dbReference type="ChEBI" id="CHEBI:15377"/>
        <dbReference type="ChEBI" id="CHEBI:15378"/>
        <dbReference type="ChEBI" id="CHEBI:30616"/>
        <dbReference type="ChEBI" id="CHEBI:43474"/>
        <dbReference type="ChEBI" id="CHEBI:456216"/>
        <dbReference type="EC" id="5.6.2.4"/>
    </reaction>
</comment>
<evidence type="ECO:0000256" key="8">
    <source>
        <dbReference type="ARBA" id="ARBA00034808"/>
    </source>
</evidence>
<feature type="region of interest" description="Disordered" evidence="11">
    <location>
        <begin position="1"/>
        <end position="122"/>
    </location>
</feature>
<reference evidence="13 14" key="1">
    <citation type="submission" date="2020-02" db="EMBL/GenBank/DDBJ databases">
        <title>Characterization of phylogenetic diversity of novel bifidobacterial species isolated in Czech ZOOs.</title>
        <authorList>
            <person name="Lugli G.A."/>
            <person name="Vera N.B."/>
            <person name="Ventura M."/>
        </authorList>
    </citation>
    <scope>NUCLEOTIDE SEQUENCE [LARGE SCALE GENOMIC DNA]</scope>
    <source>
        <strain evidence="13 14">DSM 109960</strain>
    </source>
</reference>
<dbReference type="Gene3D" id="3.40.50.300">
    <property type="entry name" value="P-loop containing nucleotide triphosphate hydrolases"/>
    <property type="match status" value="2"/>
</dbReference>
<dbReference type="GO" id="GO:0005694">
    <property type="term" value="C:chromosome"/>
    <property type="evidence" value="ECO:0007669"/>
    <property type="project" value="InterPro"/>
</dbReference>
<dbReference type="InterPro" id="IPR000212">
    <property type="entry name" value="DNA_helicase_UvrD/REP"/>
</dbReference>
<dbReference type="InterPro" id="IPR013986">
    <property type="entry name" value="DExx_box_DNA_helicase_dom_sf"/>
</dbReference>
<name>A0A7Y0EU33_9BIFI</name>
<comment type="caution">
    <text evidence="13">The sequence shown here is derived from an EMBL/GenBank/DDBJ whole genome shotgun (WGS) entry which is preliminary data.</text>
</comment>
<keyword evidence="3 10" id="KW-0378">Hydrolase</keyword>
<dbReference type="EMBL" id="JAAIIF010000008">
    <property type="protein sequence ID" value="NMM95998.1"/>
    <property type="molecule type" value="Genomic_DNA"/>
</dbReference>
<evidence type="ECO:0000256" key="1">
    <source>
        <dbReference type="ARBA" id="ARBA00009922"/>
    </source>
</evidence>
<dbReference type="Pfam" id="PF01396">
    <property type="entry name" value="Zn_ribbon_Top1"/>
    <property type="match status" value="1"/>
</dbReference>
<evidence type="ECO:0000256" key="7">
    <source>
        <dbReference type="ARBA" id="ARBA00034617"/>
    </source>
</evidence>
<dbReference type="GO" id="GO:0003677">
    <property type="term" value="F:DNA binding"/>
    <property type="evidence" value="ECO:0007669"/>
    <property type="project" value="InterPro"/>
</dbReference>
<keyword evidence="5 10" id="KW-0067">ATP-binding</keyword>
<evidence type="ECO:0000259" key="12">
    <source>
        <dbReference type="PROSITE" id="PS51198"/>
    </source>
</evidence>
<dbReference type="GO" id="GO:0043138">
    <property type="term" value="F:3'-5' DNA helicase activity"/>
    <property type="evidence" value="ECO:0007669"/>
    <property type="project" value="UniProtKB-EC"/>
</dbReference>
<evidence type="ECO:0000256" key="11">
    <source>
        <dbReference type="SAM" id="MobiDB-lite"/>
    </source>
</evidence>
<evidence type="ECO:0000313" key="13">
    <source>
        <dbReference type="EMBL" id="NMM95998.1"/>
    </source>
</evidence>
<dbReference type="CDD" id="cd17932">
    <property type="entry name" value="DEXQc_UvrD"/>
    <property type="match status" value="1"/>
</dbReference>
<dbReference type="GO" id="GO:0003916">
    <property type="term" value="F:DNA topoisomerase activity"/>
    <property type="evidence" value="ECO:0007669"/>
    <property type="project" value="InterPro"/>
</dbReference>
<feature type="compositionally biased region" description="Polar residues" evidence="11">
    <location>
        <begin position="61"/>
        <end position="113"/>
    </location>
</feature>
<dbReference type="PANTHER" id="PTHR11070:SF63">
    <property type="entry name" value="DNA HELICASE IV"/>
    <property type="match status" value="1"/>
</dbReference>
<dbReference type="GO" id="GO:0000725">
    <property type="term" value="P:recombinational repair"/>
    <property type="evidence" value="ECO:0007669"/>
    <property type="project" value="TreeGrafter"/>
</dbReference>
<dbReference type="AlphaFoldDB" id="A0A7Y0EU33"/>
<dbReference type="PANTHER" id="PTHR11070">
    <property type="entry name" value="UVRD / RECB / PCRA DNA HELICASE FAMILY MEMBER"/>
    <property type="match status" value="1"/>
</dbReference>
<dbReference type="InterPro" id="IPR014017">
    <property type="entry name" value="DNA_helicase_UvrD-like_C"/>
</dbReference>
<evidence type="ECO:0000256" key="3">
    <source>
        <dbReference type="ARBA" id="ARBA00022801"/>
    </source>
</evidence>
<dbReference type="Gene3D" id="1.10.10.160">
    <property type="match status" value="1"/>
</dbReference>
<comment type="similarity">
    <text evidence="1">Belongs to the helicase family. UvrD subfamily.</text>
</comment>
<organism evidence="13 14">
    <name type="scientific">Bifidobacterium erythrocebi</name>
    <dbReference type="NCBI Taxonomy" id="2675325"/>
    <lineage>
        <taxon>Bacteria</taxon>
        <taxon>Bacillati</taxon>
        <taxon>Actinomycetota</taxon>
        <taxon>Actinomycetes</taxon>
        <taxon>Bifidobacteriales</taxon>
        <taxon>Bifidobacteriaceae</taxon>
        <taxon>Bifidobacterium</taxon>
    </lineage>
</organism>
<dbReference type="InterPro" id="IPR014016">
    <property type="entry name" value="UvrD-like_ATP-bd"/>
</dbReference>
<dbReference type="InterPro" id="IPR027417">
    <property type="entry name" value="P-loop_NTPase"/>
</dbReference>
<dbReference type="GO" id="GO:0006265">
    <property type="term" value="P:DNA topological change"/>
    <property type="evidence" value="ECO:0007669"/>
    <property type="project" value="InterPro"/>
</dbReference>
<keyword evidence="6" id="KW-0413">Isomerase</keyword>
<evidence type="ECO:0000313" key="14">
    <source>
        <dbReference type="Proteomes" id="UP000529710"/>
    </source>
</evidence>
<dbReference type="SUPFAM" id="SSF52540">
    <property type="entry name" value="P-loop containing nucleoside triphosphate hydrolases"/>
    <property type="match status" value="1"/>
</dbReference>
<evidence type="ECO:0000256" key="9">
    <source>
        <dbReference type="ARBA" id="ARBA00048988"/>
    </source>
</evidence>
<keyword evidence="14" id="KW-1185">Reference proteome</keyword>
<dbReference type="Proteomes" id="UP000529710">
    <property type="component" value="Unassembled WGS sequence"/>
</dbReference>
<evidence type="ECO:0000256" key="2">
    <source>
        <dbReference type="ARBA" id="ARBA00022741"/>
    </source>
</evidence>
<comment type="catalytic activity">
    <reaction evidence="7">
        <text>Couples ATP hydrolysis with the unwinding of duplex DNA by translocating in the 3'-5' direction.</text>
        <dbReference type="EC" id="5.6.2.4"/>
    </reaction>
</comment>
<proteinExistence type="inferred from homology"/>
<dbReference type="GO" id="GO:0005829">
    <property type="term" value="C:cytosol"/>
    <property type="evidence" value="ECO:0007669"/>
    <property type="project" value="TreeGrafter"/>
</dbReference>
<accession>A0A7Y0EU33</accession>
<feature type="domain" description="UvrD-like helicase ATP-binding" evidence="12">
    <location>
        <begin position="162"/>
        <end position="482"/>
    </location>
</feature>
<dbReference type="Gene3D" id="3.30.65.10">
    <property type="entry name" value="Bacterial Topoisomerase I, domain 1"/>
    <property type="match status" value="1"/>
</dbReference>